<organism evidence="1 2">
    <name type="scientific">Fictibacillus phosphorivorans</name>
    <dbReference type="NCBI Taxonomy" id="1221500"/>
    <lineage>
        <taxon>Bacteria</taxon>
        <taxon>Bacillati</taxon>
        <taxon>Bacillota</taxon>
        <taxon>Bacilli</taxon>
        <taxon>Bacillales</taxon>
        <taxon>Fictibacillaceae</taxon>
        <taxon>Fictibacillus</taxon>
    </lineage>
</organism>
<proteinExistence type="predicted"/>
<protein>
    <submittedName>
        <fullName evidence="1">Uncharacterized protein</fullName>
    </submittedName>
</protein>
<dbReference type="RefSeq" id="WP_066391733.1">
    <property type="nucleotide sequence ID" value="NZ_CP015378.1"/>
</dbReference>
<gene>
    <name evidence="1" type="ORF">ABE65_004440</name>
</gene>
<dbReference type="Proteomes" id="UP000076623">
    <property type="component" value="Chromosome"/>
</dbReference>
<name>A0A160IJU7_9BACL</name>
<dbReference type="AlphaFoldDB" id="A0A160IJU7"/>
<accession>A0A160IJU7</accession>
<evidence type="ECO:0000313" key="1">
    <source>
        <dbReference type="EMBL" id="ANC76097.1"/>
    </source>
</evidence>
<evidence type="ECO:0000313" key="2">
    <source>
        <dbReference type="Proteomes" id="UP000076623"/>
    </source>
</evidence>
<keyword evidence="2" id="KW-1185">Reference proteome</keyword>
<sequence length="234" mass="27392">MKKRIVLSFVFILLIISSVAIYKYVLEKDRYSSVSIVPENRNDLPLYDGLEFQENHYLIEGNHWNNIYEFYRDTLPNHGWKLVFKQASIKDSGGFMLRFQKKDKELHIGGGWNPYANETETTFDLNPVLHKTMWIDQKPRSICVYLNKNAVNCNKITDQNKIEQFIKMVDEDAVNKDDAPLQKEFGIVDVNGEKIEIHYDPLLPSFTLKKADERKQMKPEALLELLGLTHLQER</sequence>
<dbReference type="EMBL" id="CP015378">
    <property type="protein sequence ID" value="ANC76097.1"/>
    <property type="molecule type" value="Genomic_DNA"/>
</dbReference>
<reference evidence="1 2" key="1">
    <citation type="submission" date="2016-04" db="EMBL/GenBank/DDBJ databases">
        <title>Complete genome sequence of Fictibacillus phosphorivorans G25-29, a strain toxic to nematodes.</title>
        <authorList>
            <person name="Zheng Z."/>
        </authorList>
    </citation>
    <scope>NUCLEOTIDE SEQUENCE [LARGE SCALE GENOMIC DNA]</scope>
    <source>
        <strain evidence="1 2">G25-29</strain>
    </source>
</reference>
<dbReference type="KEGG" id="fpn:ABE65_004440"/>